<comment type="caution">
    <text evidence="1">The sequence shown here is derived from an EMBL/GenBank/DDBJ whole genome shotgun (WGS) entry which is preliminary data.</text>
</comment>
<accession>A0ABV0VIW4</accession>
<reference evidence="1 2" key="1">
    <citation type="submission" date="2021-06" db="EMBL/GenBank/DDBJ databases">
        <authorList>
            <person name="Palmer J.M."/>
        </authorList>
    </citation>
    <scope>NUCLEOTIDE SEQUENCE [LARGE SCALE GENOMIC DNA]</scope>
    <source>
        <strain evidence="2">if_2019</strain>
        <tissue evidence="1">Muscle</tissue>
    </source>
</reference>
<proteinExistence type="predicted"/>
<protein>
    <submittedName>
        <fullName evidence="1">Uncharacterized protein</fullName>
    </submittedName>
</protein>
<dbReference type="Proteomes" id="UP001482620">
    <property type="component" value="Unassembled WGS sequence"/>
</dbReference>
<organism evidence="1 2">
    <name type="scientific">Ilyodon furcidens</name>
    <name type="common">goldbreast splitfin</name>
    <dbReference type="NCBI Taxonomy" id="33524"/>
    <lineage>
        <taxon>Eukaryota</taxon>
        <taxon>Metazoa</taxon>
        <taxon>Chordata</taxon>
        <taxon>Craniata</taxon>
        <taxon>Vertebrata</taxon>
        <taxon>Euteleostomi</taxon>
        <taxon>Actinopterygii</taxon>
        <taxon>Neopterygii</taxon>
        <taxon>Teleostei</taxon>
        <taxon>Neoteleostei</taxon>
        <taxon>Acanthomorphata</taxon>
        <taxon>Ovalentaria</taxon>
        <taxon>Atherinomorphae</taxon>
        <taxon>Cyprinodontiformes</taxon>
        <taxon>Goodeidae</taxon>
        <taxon>Ilyodon</taxon>
    </lineage>
</organism>
<name>A0ABV0VIW4_9TELE</name>
<sequence length="102" mass="11498">MIFNYNFLEILINHNPYNAERPPVSSRTLYLLAAIATVHTMVPPFNLVQSESKVYQSQILLCVKLGDKADSDSEKNKLVDIKLAKPNSVEADWSPNPYGFQS</sequence>
<evidence type="ECO:0000313" key="1">
    <source>
        <dbReference type="EMBL" id="MEQ2257185.1"/>
    </source>
</evidence>
<gene>
    <name evidence="1" type="ORF">ILYODFUR_032030</name>
</gene>
<evidence type="ECO:0000313" key="2">
    <source>
        <dbReference type="Proteomes" id="UP001482620"/>
    </source>
</evidence>
<dbReference type="EMBL" id="JAHRIQ010109365">
    <property type="protein sequence ID" value="MEQ2257185.1"/>
    <property type="molecule type" value="Genomic_DNA"/>
</dbReference>
<keyword evidence="2" id="KW-1185">Reference proteome</keyword>